<protein>
    <recommendedName>
        <fullName evidence="2">Outer membrane protein beta-barrel domain-containing protein</fullName>
    </recommendedName>
</protein>
<reference evidence="3 4" key="1">
    <citation type="submission" date="2011-04" db="EMBL/GenBank/DDBJ databases">
        <authorList>
            <person name="Muzny D."/>
            <person name="Qin X."/>
            <person name="Deng J."/>
            <person name="Jiang H."/>
            <person name="Liu Y."/>
            <person name="Qu J."/>
            <person name="Song X.-Z."/>
            <person name="Zhang L."/>
            <person name="Thornton R."/>
            <person name="Coyle M."/>
            <person name="Francisco L."/>
            <person name="Jackson L."/>
            <person name="Javaid M."/>
            <person name="Korchina V."/>
            <person name="Kovar C."/>
            <person name="Mata R."/>
            <person name="Mathew T."/>
            <person name="Ngo R."/>
            <person name="Nguyen L."/>
            <person name="Nguyen N."/>
            <person name="Okwuonu G."/>
            <person name="Ongeri F."/>
            <person name="Pham C."/>
            <person name="Simmons D."/>
            <person name="Wilczek-Boney K."/>
            <person name="Hale W."/>
            <person name="Jakkamsetti A."/>
            <person name="Pham P."/>
            <person name="Ruth R."/>
            <person name="San Lucas F."/>
            <person name="Warren J."/>
            <person name="Zhang J."/>
            <person name="Zhao Z."/>
            <person name="Zhou C."/>
            <person name="Zhu D."/>
            <person name="Lee S."/>
            <person name="Bess C."/>
            <person name="Blankenburg K."/>
            <person name="Forbes L."/>
            <person name="Fu Q."/>
            <person name="Gubbala S."/>
            <person name="Hirani K."/>
            <person name="Jayaseelan J.C."/>
            <person name="Lara F."/>
            <person name="Munidasa M."/>
            <person name="Palculict T."/>
            <person name="Patil S."/>
            <person name="Pu L.-L."/>
            <person name="Saada N."/>
            <person name="Tang L."/>
            <person name="Weissenberger G."/>
            <person name="Zhu Y."/>
            <person name="Hemphill L."/>
            <person name="Shang Y."/>
            <person name="Youmans B."/>
            <person name="Ayvaz T."/>
            <person name="Ross M."/>
            <person name="Santibanez J."/>
            <person name="Aqrawi P."/>
            <person name="Gross S."/>
            <person name="Joshi V."/>
            <person name="Fowler G."/>
            <person name="Nazareth L."/>
            <person name="Reid J."/>
            <person name="Worley K."/>
            <person name="Petrosino J."/>
            <person name="Highlander S."/>
            <person name="Gibbs R."/>
        </authorList>
    </citation>
    <scope>NUCLEOTIDE SEQUENCE [LARGE SCALE GENOMIC DNA]</scope>
    <source>
        <strain evidence="3 4">DSM 3688</strain>
    </source>
</reference>
<feature type="region of interest" description="Disordered" evidence="1">
    <location>
        <begin position="987"/>
        <end position="1036"/>
    </location>
</feature>
<dbReference type="SUPFAM" id="SSF56935">
    <property type="entry name" value="Porins"/>
    <property type="match status" value="1"/>
</dbReference>
<comment type="caution">
    <text evidence="3">The sequence shown here is derived from an EMBL/GenBank/DDBJ whole genome shotgun (WGS) entry which is preliminary data.</text>
</comment>
<organism evidence="3 4">
    <name type="scientific">Prevotella dentalis (strain ATCC 49559 / DSM 3688 / JCM 13448 / NCTC 12043 / ES 2772)</name>
    <name type="common">Mitsuokella dentalis</name>
    <dbReference type="NCBI Taxonomy" id="908937"/>
    <lineage>
        <taxon>Bacteria</taxon>
        <taxon>Pseudomonadati</taxon>
        <taxon>Bacteroidota</taxon>
        <taxon>Bacteroidia</taxon>
        <taxon>Bacteroidales</taxon>
        <taxon>Prevotellaceae</taxon>
        <taxon>Prevotella</taxon>
    </lineage>
</organism>
<dbReference type="InterPro" id="IPR041700">
    <property type="entry name" value="OMP_b-brl_3"/>
</dbReference>
<dbReference type="Pfam" id="PF14905">
    <property type="entry name" value="OMP_b-brl_3"/>
    <property type="match status" value="1"/>
</dbReference>
<gene>
    <name evidence="3" type="ORF">HMPREF9136_1771</name>
</gene>
<evidence type="ECO:0000313" key="3">
    <source>
        <dbReference type="EMBL" id="EGQ13745.1"/>
    </source>
</evidence>
<dbReference type="SUPFAM" id="SSF49478">
    <property type="entry name" value="Cna protein B-type domain"/>
    <property type="match status" value="1"/>
</dbReference>
<sequence length="1036" mass="115394">MQVFDADEKTGDFGTAIKPLRRKRVIRVSSSQEPQLINQGMKKSLLLALLMLTSVMAGAQKREISGVLVDKDSREPIPMVTVQLLKMDSTFVAGAISSDSGKFVIQAPANGHYLLKLSSIGYVASFKRLLMQDDRDLRMGTVVMGSDAVMLKEARVTAQALKVTLKEDTFVYNSAAYRTPEGSTIEELVKRLPGAQVDDDGKITINGKQVKKILVDGKEFMTGDTKTAMKNIPTSIIDKVKSYDQKSDLARVTGIDDGDEQTVLDFGTKPGMNKGLMANADMAAGSQSRYSNRLFGGYFNADWRIFGMGNANNVNDMGFGGRGGFGRGRNGLNATKMTGTNINYEKKDLLKIDGSVRWNHNDGDVYTKSSSENFVSRVGSFSNSLRQNFSRGNQWNAQARIEWTPDTMTTITIRPTASLNSSDGITGGMSAAFNADPYTLTDDPLADASLARLAADSLLVNTSRTVNLTYSNSKSAGMMLQFNRRLNASGRNITLRADGNYGRNDNKALSANNVHLYQIQNRQGLDSTYQTNRYTVTPARNWNYTLQATYSEPLWRATFLQLRYRFAYSYNKSDRSTYDFSNLGEDYFAGALLGYRTWDNYLSRLARPYTSYLDSDLSRYSEYRNYTHSIELMFRMIREKYQLNAGVLAQPQRSHYVQDYQGLSVDTARRVSNVSPTFDFRYRFSKVSNLRINYRANTSQPAISDLLAVYDDSNPLNIRTGNPGLKPSFTQNFNFFYNNYSEQKRQAVMTNLRFSTTRNAISSRVTYNEQTGGRLTRPENINGDWNLNGAFMFNTPLDTAGYWNINTFSTVGYENNVGFVTLGRTADSQKNTSRDLQLGERFSGSYRNDWLEVELDGSLSYRHTRNNLQATANLDTWQFSYGANVNATMPWGTTLATDVHMSSRRGYADQSLNTNELVWNAQISQGFLSGRPLTVMLQFYDLLHNQSNLSRTVSAQQRSDTEYNSINSYVMLRVNYRLNVFGGKNARHDMHGPDMGPGGRRGRGGGPGGGPGGFGGRGRFGGGRPGGGFGGPSMVD</sequence>
<dbReference type="eggNOG" id="COG4206">
    <property type="taxonomic scope" value="Bacteria"/>
</dbReference>
<dbReference type="AlphaFoldDB" id="F9D4J3"/>
<name>F9D4J3_PREDD</name>
<dbReference type="Pfam" id="PF13620">
    <property type="entry name" value="CarboxypepD_reg"/>
    <property type="match status" value="1"/>
</dbReference>
<evidence type="ECO:0000256" key="1">
    <source>
        <dbReference type="SAM" id="MobiDB-lite"/>
    </source>
</evidence>
<evidence type="ECO:0000313" key="4">
    <source>
        <dbReference type="Proteomes" id="UP000007820"/>
    </source>
</evidence>
<dbReference type="STRING" id="908937.Prede_1594"/>
<proteinExistence type="predicted"/>
<dbReference type="eggNOG" id="COG1615">
    <property type="taxonomic scope" value="Bacteria"/>
</dbReference>
<accession>F9D4J3</accession>
<feature type="compositionally biased region" description="Gly residues" evidence="1">
    <location>
        <begin position="995"/>
        <end position="1036"/>
    </location>
</feature>
<feature type="domain" description="Outer membrane protein beta-barrel" evidence="2">
    <location>
        <begin position="487"/>
        <end position="816"/>
    </location>
</feature>
<evidence type="ECO:0000259" key="2">
    <source>
        <dbReference type="Pfam" id="PF14905"/>
    </source>
</evidence>
<dbReference type="EMBL" id="AFPW01000026">
    <property type="protein sequence ID" value="EGQ13745.1"/>
    <property type="molecule type" value="Genomic_DNA"/>
</dbReference>
<dbReference type="Proteomes" id="UP000007820">
    <property type="component" value="Unassembled WGS sequence"/>
</dbReference>